<dbReference type="Proteomes" id="UP000663850">
    <property type="component" value="Unassembled WGS sequence"/>
</dbReference>
<dbReference type="EMBL" id="CAJMWZ010000902">
    <property type="protein sequence ID" value="CAE6427871.1"/>
    <property type="molecule type" value="Genomic_DNA"/>
</dbReference>
<dbReference type="AlphaFoldDB" id="A0A8H2XL87"/>
<organism evidence="2 3">
    <name type="scientific">Rhizoctonia solani</name>
    <dbReference type="NCBI Taxonomy" id="456999"/>
    <lineage>
        <taxon>Eukaryota</taxon>
        <taxon>Fungi</taxon>
        <taxon>Dikarya</taxon>
        <taxon>Basidiomycota</taxon>
        <taxon>Agaricomycotina</taxon>
        <taxon>Agaricomycetes</taxon>
        <taxon>Cantharellales</taxon>
        <taxon>Ceratobasidiaceae</taxon>
        <taxon>Rhizoctonia</taxon>
    </lineage>
</organism>
<evidence type="ECO:0000256" key="1">
    <source>
        <dbReference type="SAM" id="Phobius"/>
    </source>
</evidence>
<accession>A0A8H2XL87</accession>
<evidence type="ECO:0000313" key="3">
    <source>
        <dbReference type="Proteomes" id="UP000663850"/>
    </source>
</evidence>
<keyword evidence="1" id="KW-0812">Transmembrane</keyword>
<comment type="caution">
    <text evidence="2">The sequence shown here is derived from an EMBL/GenBank/DDBJ whole genome shotgun (WGS) entry which is preliminary data.</text>
</comment>
<keyword evidence="1" id="KW-1133">Transmembrane helix</keyword>
<feature type="transmembrane region" description="Helical" evidence="1">
    <location>
        <begin position="87"/>
        <end position="109"/>
    </location>
</feature>
<evidence type="ECO:0000313" key="2">
    <source>
        <dbReference type="EMBL" id="CAE6427871.1"/>
    </source>
</evidence>
<sequence length="175" mass="19555">MEGSRISIGYAHYQSRLLGLAALGSFVSATWGGADRFSNRAWTLWGSIELGFYTFPIVNLVYATFFLLFVPKVILEWRLGIRVPLRMEYACIGLAWCAQLVAIILTNVANPNETIWSDWGLINLFSVISLVALTTYFALSALPRVWSKPDTETACKQPLLPAYSRTQLGSSKYGY</sequence>
<protein>
    <submittedName>
        <fullName evidence="2">Uncharacterized protein</fullName>
    </submittedName>
</protein>
<feature type="transmembrane region" description="Helical" evidence="1">
    <location>
        <begin position="53"/>
        <end position="75"/>
    </location>
</feature>
<keyword evidence="1" id="KW-0472">Membrane</keyword>
<feature type="transmembrane region" description="Helical" evidence="1">
    <location>
        <begin position="121"/>
        <end position="139"/>
    </location>
</feature>
<reference evidence="2" key="1">
    <citation type="submission" date="2021-01" db="EMBL/GenBank/DDBJ databases">
        <authorList>
            <person name="Kaushik A."/>
        </authorList>
    </citation>
    <scope>NUCLEOTIDE SEQUENCE</scope>
    <source>
        <strain evidence="2">Type strain: AG8-Rh-89/</strain>
    </source>
</reference>
<proteinExistence type="predicted"/>
<gene>
    <name evidence="2" type="ORF">RDB_LOCUS16572</name>
</gene>
<name>A0A8H2XL87_9AGAM</name>